<reference evidence="2" key="1">
    <citation type="journal article" date="2020" name="Stud. Mycol.">
        <title>101 Dothideomycetes genomes: a test case for predicting lifestyles and emergence of pathogens.</title>
        <authorList>
            <person name="Haridas S."/>
            <person name="Albert R."/>
            <person name="Binder M."/>
            <person name="Bloem J."/>
            <person name="Labutti K."/>
            <person name="Salamov A."/>
            <person name="Andreopoulos B."/>
            <person name="Baker S."/>
            <person name="Barry K."/>
            <person name="Bills G."/>
            <person name="Bluhm B."/>
            <person name="Cannon C."/>
            <person name="Castanera R."/>
            <person name="Culley D."/>
            <person name="Daum C."/>
            <person name="Ezra D."/>
            <person name="Gonzalez J."/>
            <person name="Henrissat B."/>
            <person name="Kuo A."/>
            <person name="Liang C."/>
            <person name="Lipzen A."/>
            <person name="Lutzoni F."/>
            <person name="Magnuson J."/>
            <person name="Mondo S."/>
            <person name="Nolan M."/>
            <person name="Ohm R."/>
            <person name="Pangilinan J."/>
            <person name="Park H.-J."/>
            <person name="Ramirez L."/>
            <person name="Alfaro M."/>
            <person name="Sun H."/>
            <person name="Tritt A."/>
            <person name="Yoshinaga Y."/>
            <person name="Zwiers L.-H."/>
            <person name="Turgeon B."/>
            <person name="Goodwin S."/>
            <person name="Spatafora J."/>
            <person name="Crous P."/>
            <person name="Grigoriev I."/>
        </authorList>
    </citation>
    <scope>NUCLEOTIDE SEQUENCE</scope>
    <source>
        <strain evidence="2">CBS 109.77</strain>
    </source>
</reference>
<protein>
    <submittedName>
        <fullName evidence="2">Uncharacterized protein</fullName>
    </submittedName>
</protein>
<dbReference type="EMBL" id="MU002353">
    <property type="protein sequence ID" value="KAF2787164.1"/>
    <property type="molecule type" value="Genomic_DNA"/>
</dbReference>
<evidence type="ECO:0000313" key="2">
    <source>
        <dbReference type="EMBL" id="KAF2787164.1"/>
    </source>
</evidence>
<organism evidence="2 3">
    <name type="scientific">Melanomma pulvis-pyrius CBS 109.77</name>
    <dbReference type="NCBI Taxonomy" id="1314802"/>
    <lineage>
        <taxon>Eukaryota</taxon>
        <taxon>Fungi</taxon>
        <taxon>Dikarya</taxon>
        <taxon>Ascomycota</taxon>
        <taxon>Pezizomycotina</taxon>
        <taxon>Dothideomycetes</taxon>
        <taxon>Pleosporomycetidae</taxon>
        <taxon>Pleosporales</taxon>
        <taxon>Melanommataceae</taxon>
        <taxon>Melanomma</taxon>
    </lineage>
</organism>
<feature type="compositionally biased region" description="Polar residues" evidence="1">
    <location>
        <begin position="1"/>
        <end position="11"/>
    </location>
</feature>
<dbReference type="Proteomes" id="UP000799757">
    <property type="component" value="Unassembled WGS sequence"/>
</dbReference>
<accession>A0A6A6WTB7</accession>
<feature type="region of interest" description="Disordered" evidence="1">
    <location>
        <begin position="1"/>
        <end position="22"/>
    </location>
</feature>
<dbReference type="AlphaFoldDB" id="A0A6A6WTB7"/>
<keyword evidence="3" id="KW-1185">Reference proteome</keyword>
<evidence type="ECO:0000256" key="1">
    <source>
        <dbReference type="SAM" id="MobiDB-lite"/>
    </source>
</evidence>
<proteinExistence type="predicted"/>
<gene>
    <name evidence="2" type="ORF">K505DRAFT_343169</name>
</gene>
<feature type="compositionally biased region" description="Polar residues" evidence="1">
    <location>
        <begin position="91"/>
        <end position="102"/>
    </location>
</feature>
<feature type="region of interest" description="Disordered" evidence="1">
    <location>
        <begin position="76"/>
        <end position="102"/>
    </location>
</feature>
<evidence type="ECO:0000313" key="3">
    <source>
        <dbReference type="Proteomes" id="UP000799757"/>
    </source>
</evidence>
<sequence length="159" mass="17052">MSTGRLSPSSRTQSKKIKTSETKKTVICPASFVRGDLWKRHMSVSHNALPSPSSTQLCGSSCPLFAECHCDYSSGENDDDGSANNIGKGKGTNTDSPTSSEVITRFGPSLSLLGLHHHQQDRGSRVNIHNSSSIVGDLLDRGATDDMSGHQGYNQANIY</sequence>
<name>A0A6A6WTB7_9PLEO</name>